<organism evidence="3">
    <name type="scientific">Kitasatospora camelliae</name>
    <dbReference type="NCBI Taxonomy" id="3156397"/>
    <lineage>
        <taxon>Bacteria</taxon>
        <taxon>Bacillati</taxon>
        <taxon>Actinomycetota</taxon>
        <taxon>Actinomycetes</taxon>
        <taxon>Kitasatosporales</taxon>
        <taxon>Streptomycetaceae</taxon>
        <taxon>Kitasatospora</taxon>
    </lineage>
</organism>
<dbReference type="InterPro" id="IPR036412">
    <property type="entry name" value="HAD-like_sf"/>
</dbReference>
<dbReference type="GO" id="GO:0016787">
    <property type="term" value="F:hydrolase activity"/>
    <property type="evidence" value="ECO:0007669"/>
    <property type="project" value="UniProtKB-KW"/>
</dbReference>
<proteinExistence type="predicted"/>
<sequence>MPAIRAVVFDIGETLTSDTRYWADWARWLGVPPHTMSALVGAVLSQGRDNADAIRIIRPGIDVAAEWRARRAVGADDALDESDLYPDVRPALQQLRDAGLWVGIAGNQNPKVGALLHCLHLPADDIATSGGWGIAKPAAGFFRHVISWAPGQPNEILYVGDHPANDITPAHAAGLRTAHIRRGPIGLTTSAPDADYTVNTLTELADILTAAR</sequence>
<dbReference type="SFLD" id="SFLDG01129">
    <property type="entry name" value="C1.5:_HAD__Beta-PGM__Phosphata"/>
    <property type="match status" value="1"/>
</dbReference>
<protein>
    <submittedName>
        <fullName evidence="3">HAD family hydrolase</fullName>
        <ecNumber evidence="3">3.1.3.-</ecNumber>
    </submittedName>
</protein>
<accession>A0AAU8K480</accession>
<dbReference type="AlphaFoldDB" id="A0AAU8K480"/>
<gene>
    <name evidence="3" type="ORF">ABWK59_30305</name>
</gene>
<dbReference type="EMBL" id="CP159872">
    <property type="protein sequence ID" value="XCM82901.1"/>
    <property type="molecule type" value="Genomic_DNA"/>
</dbReference>
<dbReference type="SFLD" id="SFLDS00003">
    <property type="entry name" value="Haloacid_Dehalogenase"/>
    <property type="match status" value="1"/>
</dbReference>
<dbReference type="PANTHER" id="PTHR46470">
    <property type="entry name" value="N-ACYLNEURAMINATE-9-PHOSPHATASE"/>
    <property type="match status" value="1"/>
</dbReference>
<evidence type="ECO:0000256" key="2">
    <source>
        <dbReference type="ARBA" id="ARBA00022842"/>
    </source>
</evidence>
<dbReference type="PANTHER" id="PTHR46470:SF4">
    <property type="entry name" value="5-AMINO-6-(5-PHOSPHO-D-RIBITYLAMINO)URACIL PHOSPHATASE YIGB"/>
    <property type="match status" value="1"/>
</dbReference>
<dbReference type="InterPro" id="IPR051400">
    <property type="entry name" value="HAD-like_hydrolase"/>
</dbReference>
<keyword evidence="1 3" id="KW-0378">Hydrolase</keyword>
<dbReference type="Pfam" id="PF00702">
    <property type="entry name" value="Hydrolase"/>
    <property type="match status" value="1"/>
</dbReference>
<dbReference type="Gene3D" id="3.40.50.1000">
    <property type="entry name" value="HAD superfamily/HAD-like"/>
    <property type="match status" value="1"/>
</dbReference>
<dbReference type="KEGG" id="kcm:ABWK59_30305"/>
<name>A0AAU8K480_9ACTN</name>
<evidence type="ECO:0000313" key="3">
    <source>
        <dbReference type="EMBL" id="XCM82901.1"/>
    </source>
</evidence>
<dbReference type="EC" id="3.1.3.-" evidence="3"/>
<keyword evidence="2" id="KW-0460">Magnesium</keyword>
<dbReference type="RefSeq" id="WP_354643835.1">
    <property type="nucleotide sequence ID" value="NZ_CP159872.1"/>
</dbReference>
<evidence type="ECO:0000256" key="1">
    <source>
        <dbReference type="ARBA" id="ARBA00022801"/>
    </source>
</evidence>
<reference evidence="3" key="1">
    <citation type="submission" date="2024-06" db="EMBL/GenBank/DDBJ databases">
        <title>The genome sequences of Kitasatospora sp. strain HUAS MG31.</title>
        <authorList>
            <person name="Mo P."/>
        </authorList>
    </citation>
    <scope>NUCLEOTIDE SEQUENCE</scope>
    <source>
        <strain evidence="3">HUAS MG31</strain>
    </source>
</reference>
<dbReference type="InterPro" id="IPR023214">
    <property type="entry name" value="HAD_sf"/>
</dbReference>
<dbReference type="SUPFAM" id="SSF56784">
    <property type="entry name" value="HAD-like"/>
    <property type="match status" value="1"/>
</dbReference>